<dbReference type="EMBL" id="VFQC01000001">
    <property type="protein sequence ID" value="TQN33433.1"/>
    <property type="molecule type" value="Genomic_DNA"/>
</dbReference>
<feature type="domain" description="D-serine dehydratase-like" evidence="3">
    <location>
        <begin position="323"/>
        <end position="419"/>
    </location>
</feature>
<evidence type="ECO:0000313" key="5">
    <source>
        <dbReference type="Proteomes" id="UP000317422"/>
    </source>
</evidence>
<comment type="similarity">
    <text evidence="1">Belongs to the DSD1 family.</text>
</comment>
<comment type="caution">
    <text evidence="4">The sequence shown here is derived from an EMBL/GenBank/DDBJ whole genome shotgun (WGS) entry which is preliminary data.</text>
</comment>
<sequence>MTDTAPTPSRIAGSGLPAEGLAALDSAPVETRALPTSPTSAAGVRDSAWHLDDLWLPAVVLHEDALTHNLGRFHDWGAEYGVSLAPHGKTTMSPHLWSAQLAEGAWGITAANAAQARVMRRYGVGRVLIANEVLDPVQISWLAGTLAEPGFEPYCLVDSHAGVELMERHLEGAKRPLPVLVELGVPGRRTGVRGVDEAVALALRVAASNRLHLAGIEGYEGVLPQRRDAEAPATARDWLADLTAVVIRADERGAFSGTDEVLVTAGGSGYPDLAAAALTGLPALSRPVRPVVRSGCYITHDDLSFERSSPLRSEAASDPLRPALSCFARVLSCPEPGLALLAVGKRDVPYDIDLPVPRAFRRDGSRLPLDGRARVTELNDHHAFVSAQADLPEVGDTVELGLSHPCTTFDKWPLLPVLDHRERVVDAVRTLF</sequence>
<name>A0A543NNM9_9ACTN</name>
<dbReference type="Gene3D" id="2.40.37.20">
    <property type="entry name" value="D-serine dehydratase-like domain"/>
    <property type="match status" value="1"/>
</dbReference>
<dbReference type="Pfam" id="PF01168">
    <property type="entry name" value="Ala_racemase_N"/>
    <property type="match status" value="1"/>
</dbReference>
<proteinExistence type="inferred from homology"/>
<protein>
    <submittedName>
        <fullName evidence="4">D-serine deaminase-like pyridoxal phosphate-dependent protein</fullName>
    </submittedName>
</protein>
<dbReference type="GO" id="GO:0016829">
    <property type="term" value="F:lyase activity"/>
    <property type="evidence" value="ECO:0007669"/>
    <property type="project" value="UniProtKB-KW"/>
</dbReference>
<dbReference type="InterPro" id="IPR026956">
    <property type="entry name" value="D-ser_dehydrat-like_dom"/>
</dbReference>
<evidence type="ECO:0000259" key="3">
    <source>
        <dbReference type="SMART" id="SM01119"/>
    </source>
</evidence>
<dbReference type="InterPro" id="IPR051466">
    <property type="entry name" value="D-amino_acid_metab_enzyme"/>
</dbReference>
<dbReference type="PANTHER" id="PTHR28004">
    <property type="entry name" value="ZGC:162816-RELATED"/>
    <property type="match status" value="1"/>
</dbReference>
<reference evidence="4 5" key="1">
    <citation type="submission" date="2019-06" db="EMBL/GenBank/DDBJ databases">
        <title>Sequencing the genomes of 1000 actinobacteria strains.</title>
        <authorList>
            <person name="Klenk H.-P."/>
        </authorList>
    </citation>
    <scope>NUCLEOTIDE SEQUENCE [LARGE SCALE GENOMIC DNA]</scope>
    <source>
        <strain evidence="4 5">DSM 45015</strain>
    </source>
</reference>
<dbReference type="Gene3D" id="3.20.20.10">
    <property type="entry name" value="Alanine racemase"/>
    <property type="match status" value="1"/>
</dbReference>
<gene>
    <name evidence="4" type="ORF">FHX37_3450</name>
</gene>
<dbReference type="SMART" id="SM01119">
    <property type="entry name" value="D-ser_dehydrat"/>
    <property type="match status" value="1"/>
</dbReference>
<dbReference type="Pfam" id="PF14031">
    <property type="entry name" value="D-ser_dehydrat"/>
    <property type="match status" value="1"/>
</dbReference>
<dbReference type="OrthoDB" id="9811417at2"/>
<keyword evidence="5" id="KW-1185">Reference proteome</keyword>
<evidence type="ECO:0000313" key="4">
    <source>
        <dbReference type="EMBL" id="TQN33433.1"/>
    </source>
</evidence>
<dbReference type="InterPro" id="IPR029066">
    <property type="entry name" value="PLP-binding_barrel"/>
</dbReference>
<dbReference type="Proteomes" id="UP000317422">
    <property type="component" value="Unassembled WGS sequence"/>
</dbReference>
<keyword evidence="2" id="KW-0456">Lyase</keyword>
<dbReference type="PANTHER" id="PTHR28004:SF8">
    <property type="entry name" value="D-SERINE DEAMINASE"/>
    <property type="match status" value="1"/>
</dbReference>
<dbReference type="AlphaFoldDB" id="A0A543NNM9"/>
<accession>A0A543NNM9</accession>
<dbReference type="SUPFAM" id="SSF51419">
    <property type="entry name" value="PLP-binding barrel"/>
    <property type="match status" value="1"/>
</dbReference>
<evidence type="ECO:0000256" key="1">
    <source>
        <dbReference type="ARBA" id="ARBA00005323"/>
    </source>
</evidence>
<dbReference type="InterPro" id="IPR042208">
    <property type="entry name" value="D-ser_dehydrat-like_sf"/>
</dbReference>
<evidence type="ECO:0000256" key="2">
    <source>
        <dbReference type="ARBA" id="ARBA00023239"/>
    </source>
</evidence>
<dbReference type="RefSeq" id="WP_141924794.1">
    <property type="nucleotide sequence ID" value="NZ_VFQC01000001.1"/>
</dbReference>
<organism evidence="4 5">
    <name type="scientific">Haloactinospora alba</name>
    <dbReference type="NCBI Taxonomy" id="405555"/>
    <lineage>
        <taxon>Bacteria</taxon>
        <taxon>Bacillati</taxon>
        <taxon>Actinomycetota</taxon>
        <taxon>Actinomycetes</taxon>
        <taxon>Streptosporangiales</taxon>
        <taxon>Nocardiopsidaceae</taxon>
        <taxon>Haloactinospora</taxon>
    </lineage>
</organism>
<dbReference type="InterPro" id="IPR001608">
    <property type="entry name" value="Ala_racemase_N"/>
</dbReference>